<dbReference type="GO" id="GO:0106388">
    <property type="term" value="F:rRNA small subunit aminocarboxypropyltransferase activity"/>
    <property type="evidence" value="ECO:0007669"/>
    <property type="project" value="UniProtKB-EC"/>
</dbReference>
<feature type="binding site" evidence="7">
    <location>
        <position position="93"/>
    </location>
    <ligand>
        <name>S-adenosyl-L-methionine</name>
        <dbReference type="ChEBI" id="CHEBI:59789"/>
    </ligand>
</feature>
<keyword evidence="5 7" id="KW-0808">Transferase</keyword>
<dbReference type="GO" id="GO:0000455">
    <property type="term" value="P:enzyme-directed rRNA pseudouridine synthesis"/>
    <property type="evidence" value="ECO:0007669"/>
    <property type="project" value="UniProtKB-UniRule"/>
</dbReference>
<gene>
    <name evidence="10" type="ORF">K9W45_05985</name>
</gene>
<dbReference type="Proteomes" id="UP001201020">
    <property type="component" value="Chromosome"/>
</dbReference>
<evidence type="ECO:0000256" key="4">
    <source>
        <dbReference type="ARBA" id="ARBA00022552"/>
    </source>
</evidence>
<dbReference type="GO" id="GO:0005737">
    <property type="term" value="C:cytoplasm"/>
    <property type="evidence" value="ECO:0007669"/>
    <property type="project" value="UniProtKB-SubCell"/>
</dbReference>
<evidence type="ECO:0000259" key="9">
    <source>
        <dbReference type="Pfam" id="PF04068"/>
    </source>
</evidence>
<feature type="binding site" evidence="7">
    <location>
        <position position="112"/>
    </location>
    <ligand>
        <name>S-adenosyl-L-methionine</name>
        <dbReference type="ChEBI" id="CHEBI:59789"/>
    </ligand>
</feature>
<dbReference type="EC" id="2.5.1.157" evidence="7"/>
<comment type="caution">
    <text evidence="7">Lacks conserved residue(s) required for the propagation of feature annotation.</text>
</comment>
<dbReference type="Pfam" id="PF04068">
    <property type="entry name" value="Fer4_RLI"/>
    <property type="match status" value="1"/>
</dbReference>
<name>A0A9Y1FMW1_9ARCH</name>
<protein>
    <recommendedName>
        <fullName evidence="1 7">16S rRNA aminocarboxypropyltransferase</fullName>
        <ecNumber evidence="7">2.5.1.157</ecNumber>
    </recommendedName>
</protein>
<dbReference type="PANTHER" id="PTHR20426">
    <property type="entry name" value="RIBOSOME BIOGENESIS PROTEIN TSR3 HOMOLOG"/>
    <property type="match status" value="1"/>
</dbReference>
<dbReference type="PANTHER" id="PTHR20426:SF0">
    <property type="entry name" value="18S RRNA AMINOCARBOXYPROPYLTRANSFERASE"/>
    <property type="match status" value="1"/>
</dbReference>
<dbReference type="Pfam" id="PF04034">
    <property type="entry name" value="Ribo_biogen_C"/>
    <property type="match status" value="1"/>
</dbReference>
<feature type="binding site" evidence="7">
    <location>
        <position position="22"/>
    </location>
    <ligand>
        <name>S-adenosyl-L-methionine</name>
        <dbReference type="ChEBI" id="CHEBI:59789"/>
    </ligand>
</feature>
<dbReference type="InterPro" id="IPR022968">
    <property type="entry name" value="Tsr3-like"/>
</dbReference>
<dbReference type="NCBIfam" id="NF002621">
    <property type="entry name" value="PRK02287.1"/>
    <property type="match status" value="1"/>
</dbReference>
<sequence length="175" mass="19842">MHYDKIPVFICDFHTCNPKKCTANRILRFNKAKEIKKKEISKFNIVLTPFSMTALSPADKKQAKKYGIVGVDCSWNNIESGREALTRGTGRALPYLVPANPINYGKPTKLSTLEAIAAALIILGNVEQAEEILKLEKWGFEFYKINKKYLDLYSQAKTSKEIVEIQSQIISELKK</sequence>
<dbReference type="EMBL" id="CP084166">
    <property type="protein sequence ID" value="UJG42013.1"/>
    <property type="molecule type" value="Genomic_DNA"/>
</dbReference>
<dbReference type="GO" id="GO:1904047">
    <property type="term" value="F:S-adenosyl-L-methionine binding"/>
    <property type="evidence" value="ECO:0007669"/>
    <property type="project" value="UniProtKB-UniRule"/>
</dbReference>
<dbReference type="InterPro" id="IPR007209">
    <property type="entry name" value="RNaseL-inhib-like_metal-bd_dom"/>
</dbReference>
<keyword evidence="6 7" id="KW-0949">S-adenosyl-L-methionine</keyword>
<comment type="similarity">
    <text evidence="7">Belongs to the TDD superfamily. TSR3 family.</text>
</comment>
<comment type="function">
    <text evidence="7">Aminocarboxypropyltransferase that catalyzes the aminocarboxypropyl transfer on pseudouridine corresponding to position 914 in M.jannaschii 16S rRNA. It constitutes the last step in biosynthesis of the hypermodified N1-methyl-N3-(3-amino-3-carboxypropyl) pseudouridine (m1acp3-Psi).</text>
</comment>
<dbReference type="InterPro" id="IPR007177">
    <property type="entry name" value="Tsr3_C"/>
</dbReference>
<proteinExistence type="inferred from homology"/>
<comment type="subcellular location">
    <subcellularLocation>
        <location evidence="7">Cytoplasm</location>
    </subcellularLocation>
</comment>
<evidence type="ECO:0000256" key="2">
    <source>
        <dbReference type="ARBA" id="ARBA00022490"/>
    </source>
</evidence>
<organism evidence="10">
    <name type="scientific">Candidatus Heimdallarchaeum aukensis</name>
    <dbReference type="NCBI Taxonomy" id="2876573"/>
    <lineage>
        <taxon>Archaea</taxon>
        <taxon>Promethearchaeati</taxon>
        <taxon>Candidatus Heimdallarchaeota</taxon>
        <taxon>Candidatus Heimdallarchaeia (ex Rinke et al. 2021) (nom. nud.)</taxon>
        <taxon>Candidatus Heimdallarchaeales</taxon>
        <taxon>Candidatus Heimdallarchaeaceae</taxon>
        <taxon>Candidatus Heimdallarchaeum</taxon>
    </lineage>
</organism>
<feature type="domain" description="16S/18S rRNA aminocarboxypropyltransferase Tsr3 C-terminal" evidence="8">
    <location>
        <begin position="45"/>
        <end position="169"/>
    </location>
</feature>
<evidence type="ECO:0000256" key="7">
    <source>
        <dbReference type="HAMAP-Rule" id="MF_01116"/>
    </source>
</evidence>
<evidence type="ECO:0000256" key="3">
    <source>
        <dbReference type="ARBA" id="ARBA00022517"/>
    </source>
</evidence>
<evidence type="ECO:0000256" key="1">
    <source>
        <dbReference type="ARBA" id="ARBA00014114"/>
    </source>
</evidence>
<accession>A0A9Y1FMW1</accession>
<evidence type="ECO:0000256" key="6">
    <source>
        <dbReference type="ARBA" id="ARBA00022691"/>
    </source>
</evidence>
<keyword evidence="4 7" id="KW-0698">rRNA processing</keyword>
<comment type="catalytic activity">
    <reaction evidence="7">
        <text>an N(1)-methylpseudouridine in rRNA + S-adenosyl-L-methionine = N(1)-methyl-N(3)-[(3S)-3-amino-3-carboxypropyl]pseudouridine in rRNA + S-methyl-5'-thioadenosine + H(+)</text>
        <dbReference type="Rhea" id="RHEA:63296"/>
        <dbReference type="Rhea" id="RHEA-COMP:11634"/>
        <dbReference type="Rhea" id="RHEA-COMP:16310"/>
        <dbReference type="ChEBI" id="CHEBI:15378"/>
        <dbReference type="ChEBI" id="CHEBI:17509"/>
        <dbReference type="ChEBI" id="CHEBI:59789"/>
        <dbReference type="ChEBI" id="CHEBI:74890"/>
        <dbReference type="ChEBI" id="CHEBI:146234"/>
        <dbReference type="EC" id="2.5.1.157"/>
    </reaction>
</comment>
<keyword evidence="2 7" id="KW-0963">Cytoplasm</keyword>
<reference evidence="10" key="1">
    <citation type="journal article" date="2022" name="Nat. Microbiol.">
        <title>Unique mobile elements and scalable gene flow at the prokaryote-eukaryote boundary revealed by circularized Asgard archaea genomes.</title>
        <authorList>
            <person name="Wu F."/>
            <person name="Speth D.R."/>
            <person name="Philosof A."/>
            <person name="Cremiere A."/>
            <person name="Narayanan A."/>
            <person name="Barco R.A."/>
            <person name="Connon S.A."/>
            <person name="Amend J.P."/>
            <person name="Antoshechkin I.A."/>
            <person name="Orphan V.J."/>
        </authorList>
    </citation>
    <scope>NUCLEOTIDE SEQUENCE</scope>
    <source>
        <strain evidence="10">PM71</strain>
    </source>
</reference>
<dbReference type="AlphaFoldDB" id="A0A9Y1FMW1"/>
<evidence type="ECO:0000256" key="5">
    <source>
        <dbReference type="ARBA" id="ARBA00022679"/>
    </source>
</evidence>
<feature type="binding site" evidence="7">
    <location>
        <position position="71"/>
    </location>
    <ligand>
        <name>S-adenosyl-L-methionine</name>
        <dbReference type="ChEBI" id="CHEBI:59789"/>
    </ligand>
</feature>
<evidence type="ECO:0000259" key="8">
    <source>
        <dbReference type="Pfam" id="PF04034"/>
    </source>
</evidence>
<evidence type="ECO:0000313" key="10">
    <source>
        <dbReference type="EMBL" id="UJG42013.1"/>
    </source>
</evidence>
<keyword evidence="3 7" id="KW-0690">Ribosome biogenesis</keyword>
<feature type="domain" description="RNase L inhibitor RLI-like possible metal-binding" evidence="9">
    <location>
        <begin position="7"/>
        <end position="37"/>
    </location>
</feature>
<dbReference type="HAMAP" id="MF_01116">
    <property type="entry name" value="TSR3"/>
    <property type="match status" value="1"/>
</dbReference>